<gene>
    <name evidence="17" type="ORF">FC34_GL000890</name>
</gene>
<evidence type="ECO:0000256" key="13">
    <source>
        <dbReference type="ARBA" id="ARBA00037917"/>
    </source>
</evidence>
<name>A0A0R2AWX3_9LACO</name>
<keyword evidence="10 17" id="KW-0418">Kinase</keyword>
<evidence type="ECO:0000313" key="17">
    <source>
        <dbReference type="EMBL" id="KRM71912.1"/>
    </source>
</evidence>
<dbReference type="AlphaFoldDB" id="A0A0R2AWX3"/>
<organism evidence="17 18">
    <name type="scientific">Lacticaseibacillus brantae DSM 23927</name>
    <dbReference type="NCBI Taxonomy" id="1423727"/>
    <lineage>
        <taxon>Bacteria</taxon>
        <taxon>Bacillati</taxon>
        <taxon>Bacillota</taxon>
        <taxon>Bacilli</taxon>
        <taxon>Lactobacillales</taxon>
        <taxon>Lactobacillaceae</taxon>
        <taxon>Lacticaseibacillus</taxon>
    </lineage>
</organism>
<comment type="catalytic activity">
    <reaction evidence="1">
        <text>4-amino-5-hydroxymethyl-2-methylpyrimidine + ATP = 4-amino-2-methyl-5-(phosphooxymethyl)pyrimidine + ADP + H(+)</text>
        <dbReference type="Rhea" id="RHEA:23096"/>
        <dbReference type="ChEBI" id="CHEBI:15378"/>
        <dbReference type="ChEBI" id="CHEBI:16892"/>
        <dbReference type="ChEBI" id="CHEBI:30616"/>
        <dbReference type="ChEBI" id="CHEBI:58354"/>
        <dbReference type="ChEBI" id="CHEBI:456216"/>
        <dbReference type="EC" id="2.7.1.49"/>
    </reaction>
</comment>
<sequence length="273" mass="29658">MANEIPEVLTIAGSDSDGSAGMEADLHSFFMRGAYGTVVLTTAVAGNSYGIHDSVTLPLEFIDHQFDALADDLHIRAAKTGMLANAAMINTVVKNLKKYDFGPLVLDPVIVTIHGALLLEQDAFETLKSDLIPLATLITPNFYEAEHLTNLTLDSDDQIEAAAEILQQMGAKNVMIKGDHTGENRTEVRDFVRLESGKTFWLSDAYHKTDRVNGTGDTLSAVITAEIGKGNSIEDAIRIAKRFVNEAIANEIPVGHQFGPINHWANPIVTPQF</sequence>
<evidence type="ECO:0000313" key="18">
    <source>
        <dbReference type="Proteomes" id="UP000051672"/>
    </source>
</evidence>
<dbReference type="GO" id="GO:0009228">
    <property type="term" value="P:thiamine biosynthetic process"/>
    <property type="evidence" value="ECO:0007669"/>
    <property type="project" value="UniProtKB-KW"/>
</dbReference>
<evidence type="ECO:0000256" key="12">
    <source>
        <dbReference type="ARBA" id="ARBA00022977"/>
    </source>
</evidence>
<dbReference type="CDD" id="cd01169">
    <property type="entry name" value="HMPP_kinase"/>
    <property type="match status" value="1"/>
</dbReference>
<evidence type="ECO:0000256" key="5">
    <source>
        <dbReference type="ARBA" id="ARBA00012135"/>
    </source>
</evidence>
<comment type="catalytic activity">
    <reaction evidence="2">
        <text>4-amino-2-methyl-5-(phosphooxymethyl)pyrimidine + ATP = 4-amino-2-methyl-5-(diphosphooxymethyl)pyrimidine + ADP</text>
        <dbReference type="Rhea" id="RHEA:19893"/>
        <dbReference type="ChEBI" id="CHEBI:30616"/>
        <dbReference type="ChEBI" id="CHEBI:57841"/>
        <dbReference type="ChEBI" id="CHEBI:58354"/>
        <dbReference type="ChEBI" id="CHEBI:456216"/>
        <dbReference type="EC" id="2.7.4.7"/>
    </reaction>
</comment>
<dbReference type="EC" id="2.7.1.49" evidence="5"/>
<evidence type="ECO:0000259" key="16">
    <source>
        <dbReference type="Pfam" id="PF08543"/>
    </source>
</evidence>
<accession>A0A0R2AWX3</accession>
<keyword evidence="12" id="KW-0784">Thiamine biosynthesis</keyword>
<evidence type="ECO:0000256" key="3">
    <source>
        <dbReference type="ARBA" id="ARBA00004769"/>
    </source>
</evidence>
<keyword evidence="18" id="KW-1185">Reference proteome</keyword>
<dbReference type="OrthoDB" id="9810880at2"/>
<evidence type="ECO:0000256" key="2">
    <source>
        <dbReference type="ARBA" id="ARBA00000565"/>
    </source>
</evidence>
<dbReference type="InterPro" id="IPR029056">
    <property type="entry name" value="Ribokinase-like"/>
</dbReference>
<comment type="caution">
    <text evidence="17">The sequence shown here is derived from an EMBL/GenBank/DDBJ whole genome shotgun (WGS) entry which is preliminary data.</text>
</comment>
<dbReference type="GO" id="GO:0005524">
    <property type="term" value="F:ATP binding"/>
    <property type="evidence" value="ECO:0007669"/>
    <property type="project" value="UniProtKB-KW"/>
</dbReference>
<dbReference type="PANTHER" id="PTHR20858">
    <property type="entry name" value="PHOSPHOMETHYLPYRIMIDINE KINASE"/>
    <property type="match status" value="1"/>
</dbReference>
<evidence type="ECO:0000256" key="11">
    <source>
        <dbReference type="ARBA" id="ARBA00022840"/>
    </source>
</evidence>
<dbReference type="PANTHER" id="PTHR20858:SF17">
    <property type="entry name" value="HYDROXYMETHYLPYRIMIDINE_PHOSPHOMETHYLPYRIMIDINE KINASE THI20-RELATED"/>
    <property type="match status" value="1"/>
</dbReference>
<keyword evidence="8" id="KW-0808">Transferase</keyword>
<evidence type="ECO:0000256" key="8">
    <source>
        <dbReference type="ARBA" id="ARBA00022679"/>
    </source>
</evidence>
<keyword evidence="9" id="KW-0547">Nucleotide-binding</keyword>
<evidence type="ECO:0000256" key="14">
    <source>
        <dbReference type="ARBA" id="ARBA00042102"/>
    </source>
</evidence>
<evidence type="ECO:0000256" key="15">
    <source>
        <dbReference type="ARBA" id="ARBA00043176"/>
    </source>
</evidence>
<comment type="pathway">
    <text evidence="3">Cofactor biosynthesis; thiamine diphosphate biosynthesis; 4-amino-2-methyl-5-diphosphomethylpyrimidine from 5-amino-1-(5-phospho-D-ribosyl)imidazole: step 3/3.</text>
</comment>
<protein>
    <recommendedName>
        <fullName evidence="7">Hydroxymethylpyrimidine/phosphomethylpyrimidine kinase</fullName>
        <ecNumber evidence="5">2.7.1.49</ecNumber>
        <ecNumber evidence="6">2.7.4.7</ecNumber>
    </recommendedName>
    <alternativeName>
        <fullName evidence="14">Hydroxymethylpyrimidine kinase</fullName>
    </alternativeName>
    <alternativeName>
        <fullName evidence="15">Hydroxymethylpyrimidine phosphate kinase</fullName>
    </alternativeName>
</protein>
<dbReference type="Gene3D" id="3.40.1190.20">
    <property type="match status" value="1"/>
</dbReference>
<comment type="similarity">
    <text evidence="4">Belongs to the ThiD family.</text>
</comment>
<proteinExistence type="inferred from homology"/>
<evidence type="ECO:0000256" key="9">
    <source>
        <dbReference type="ARBA" id="ARBA00022741"/>
    </source>
</evidence>
<dbReference type="GO" id="GO:0008972">
    <property type="term" value="F:phosphomethylpyrimidine kinase activity"/>
    <property type="evidence" value="ECO:0007669"/>
    <property type="project" value="UniProtKB-EC"/>
</dbReference>
<evidence type="ECO:0000256" key="10">
    <source>
        <dbReference type="ARBA" id="ARBA00022777"/>
    </source>
</evidence>
<dbReference type="SUPFAM" id="SSF53613">
    <property type="entry name" value="Ribokinase-like"/>
    <property type="match status" value="1"/>
</dbReference>
<evidence type="ECO:0000256" key="1">
    <source>
        <dbReference type="ARBA" id="ARBA00000151"/>
    </source>
</evidence>
<dbReference type="InterPro" id="IPR004399">
    <property type="entry name" value="HMP/HMP-P_kinase_dom"/>
</dbReference>
<dbReference type="PATRIC" id="fig|1423727.3.peg.896"/>
<reference evidence="17 18" key="1">
    <citation type="journal article" date="2015" name="Genome Announc.">
        <title>Expanding the biotechnology potential of lactobacilli through comparative genomics of 213 strains and associated genera.</title>
        <authorList>
            <person name="Sun Z."/>
            <person name="Harris H.M."/>
            <person name="McCann A."/>
            <person name="Guo C."/>
            <person name="Argimon S."/>
            <person name="Zhang W."/>
            <person name="Yang X."/>
            <person name="Jeffery I.B."/>
            <person name="Cooney J.C."/>
            <person name="Kagawa T.F."/>
            <person name="Liu W."/>
            <person name="Song Y."/>
            <person name="Salvetti E."/>
            <person name="Wrobel A."/>
            <person name="Rasinkangas P."/>
            <person name="Parkhill J."/>
            <person name="Rea M.C."/>
            <person name="O'Sullivan O."/>
            <person name="Ritari J."/>
            <person name="Douillard F.P."/>
            <person name="Paul Ross R."/>
            <person name="Yang R."/>
            <person name="Briner A.E."/>
            <person name="Felis G.E."/>
            <person name="de Vos W.M."/>
            <person name="Barrangou R."/>
            <person name="Klaenhammer T.R."/>
            <person name="Caufield P.W."/>
            <person name="Cui Y."/>
            <person name="Zhang H."/>
            <person name="O'Toole P.W."/>
        </authorList>
    </citation>
    <scope>NUCLEOTIDE SEQUENCE [LARGE SCALE GENOMIC DNA]</scope>
    <source>
        <strain evidence="17 18">DSM 23927</strain>
    </source>
</reference>
<dbReference type="EC" id="2.7.4.7" evidence="6"/>
<feature type="domain" description="Pyridoxamine kinase/Phosphomethylpyrimidine kinase" evidence="16">
    <location>
        <begin position="15"/>
        <end position="262"/>
    </location>
</feature>
<dbReference type="EMBL" id="AYZQ01000002">
    <property type="protein sequence ID" value="KRM71912.1"/>
    <property type="molecule type" value="Genomic_DNA"/>
</dbReference>
<dbReference type="Proteomes" id="UP000051672">
    <property type="component" value="Unassembled WGS sequence"/>
</dbReference>
<keyword evidence="11" id="KW-0067">ATP-binding</keyword>
<dbReference type="NCBIfam" id="TIGR00097">
    <property type="entry name" value="HMP-P_kinase"/>
    <property type="match status" value="1"/>
</dbReference>
<evidence type="ECO:0000256" key="7">
    <source>
        <dbReference type="ARBA" id="ARBA00019161"/>
    </source>
</evidence>
<dbReference type="RefSeq" id="WP_057894189.1">
    <property type="nucleotide sequence ID" value="NZ_AYZQ01000002.1"/>
</dbReference>
<dbReference type="GO" id="GO:0008902">
    <property type="term" value="F:hydroxymethylpyrimidine kinase activity"/>
    <property type="evidence" value="ECO:0007669"/>
    <property type="project" value="UniProtKB-EC"/>
</dbReference>
<evidence type="ECO:0000256" key="6">
    <source>
        <dbReference type="ARBA" id="ARBA00012963"/>
    </source>
</evidence>
<comment type="pathway">
    <text evidence="13">Cofactor biosynthesis; thiamine diphosphate biosynthesis; 4-amino-2-methyl-5-diphosphomethylpyrimidine from 5-amino-1-(5-phospho-D-ribosyl)imidazole: step 2/3.</text>
</comment>
<dbReference type="STRING" id="1423727.FC34_GL000890"/>
<dbReference type="FunFam" id="3.40.1190.20:FF:000003">
    <property type="entry name" value="Phosphomethylpyrimidine kinase ThiD"/>
    <property type="match status" value="1"/>
</dbReference>
<dbReference type="GO" id="GO:0005829">
    <property type="term" value="C:cytosol"/>
    <property type="evidence" value="ECO:0007669"/>
    <property type="project" value="TreeGrafter"/>
</dbReference>
<dbReference type="InterPro" id="IPR013749">
    <property type="entry name" value="PM/HMP-P_kinase-1"/>
</dbReference>
<dbReference type="Pfam" id="PF08543">
    <property type="entry name" value="Phos_pyr_kin"/>
    <property type="match status" value="1"/>
</dbReference>
<evidence type="ECO:0000256" key="4">
    <source>
        <dbReference type="ARBA" id="ARBA00009879"/>
    </source>
</evidence>